<keyword evidence="1" id="KW-0227">DNA damage</keyword>
<reference evidence="3 4" key="1">
    <citation type="journal article" date="2019" name="Sci. Rep.">
        <title>Orb-weaving spider Araneus ventricosus genome elucidates the spidroin gene catalogue.</title>
        <authorList>
            <person name="Kono N."/>
            <person name="Nakamura H."/>
            <person name="Ohtoshi R."/>
            <person name="Moran D.A.P."/>
            <person name="Shinohara A."/>
            <person name="Yoshida Y."/>
            <person name="Fujiwara M."/>
            <person name="Mori M."/>
            <person name="Tomita M."/>
            <person name="Arakawa K."/>
        </authorList>
    </citation>
    <scope>NUCLEOTIDE SEQUENCE [LARGE SCALE GENOMIC DNA]</scope>
</reference>
<organism evidence="3 4">
    <name type="scientific">Araneus ventricosus</name>
    <name type="common">Orbweaver spider</name>
    <name type="synonym">Epeira ventricosa</name>
    <dbReference type="NCBI Taxonomy" id="182803"/>
    <lineage>
        <taxon>Eukaryota</taxon>
        <taxon>Metazoa</taxon>
        <taxon>Ecdysozoa</taxon>
        <taxon>Arthropoda</taxon>
        <taxon>Chelicerata</taxon>
        <taxon>Arachnida</taxon>
        <taxon>Araneae</taxon>
        <taxon>Araneomorphae</taxon>
        <taxon>Entelegynae</taxon>
        <taxon>Araneoidea</taxon>
        <taxon>Araneidae</taxon>
        <taxon>Araneus</taxon>
    </lineage>
</organism>
<evidence type="ECO:0000313" key="3">
    <source>
        <dbReference type="EMBL" id="GBM04996.1"/>
    </source>
</evidence>
<dbReference type="OrthoDB" id="6429999at2759"/>
<evidence type="ECO:0000259" key="2">
    <source>
        <dbReference type="Pfam" id="PF05970"/>
    </source>
</evidence>
<dbReference type="AlphaFoldDB" id="A0A4Y2CM49"/>
<dbReference type="PANTHER" id="PTHR10492">
    <property type="match status" value="1"/>
</dbReference>
<dbReference type="GO" id="GO:0000723">
    <property type="term" value="P:telomere maintenance"/>
    <property type="evidence" value="ECO:0007669"/>
    <property type="project" value="InterPro"/>
</dbReference>
<dbReference type="GO" id="GO:0006310">
    <property type="term" value="P:DNA recombination"/>
    <property type="evidence" value="ECO:0007669"/>
    <property type="project" value="UniProtKB-KW"/>
</dbReference>
<dbReference type="InterPro" id="IPR010285">
    <property type="entry name" value="DNA_helicase_pif1-like_DEAD"/>
</dbReference>
<keyword evidence="4" id="KW-1185">Reference proteome</keyword>
<name>A0A4Y2CM49_ARAVE</name>
<comment type="catalytic activity">
    <reaction evidence="1">
        <text>ATP + H2O = ADP + phosphate + H(+)</text>
        <dbReference type="Rhea" id="RHEA:13065"/>
        <dbReference type="ChEBI" id="CHEBI:15377"/>
        <dbReference type="ChEBI" id="CHEBI:15378"/>
        <dbReference type="ChEBI" id="CHEBI:30616"/>
        <dbReference type="ChEBI" id="CHEBI:43474"/>
        <dbReference type="ChEBI" id="CHEBI:456216"/>
        <dbReference type="EC" id="5.6.2.3"/>
    </reaction>
</comment>
<accession>A0A4Y2CM49</accession>
<comment type="cofactor">
    <cofactor evidence="1">
        <name>Mg(2+)</name>
        <dbReference type="ChEBI" id="CHEBI:18420"/>
    </cofactor>
</comment>
<keyword evidence="1" id="KW-0067">ATP-binding</keyword>
<keyword evidence="1" id="KW-0347">Helicase</keyword>
<dbReference type="EMBL" id="BGPR01000210">
    <property type="protein sequence ID" value="GBM04996.1"/>
    <property type="molecule type" value="Genomic_DNA"/>
</dbReference>
<feature type="domain" description="DNA helicase Pif1-like DEAD-box helicase" evidence="2">
    <location>
        <begin position="1"/>
        <end position="88"/>
    </location>
</feature>
<dbReference type="Pfam" id="PF05970">
    <property type="entry name" value="PIF1"/>
    <property type="match status" value="1"/>
</dbReference>
<dbReference type="GO" id="GO:0006281">
    <property type="term" value="P:DNA repair"/>
    <property type="evidence" value="ECO:0007669"/>
    <property type="project" value="UniProtKB-KW"/>
</dbReference>
<dbReference type="Proteomes" id="UP000499080">
    <property type="component" value="Unassembled WGS sequence"/>
</dbReference>
<keyword evidence="1" id="KW-0378">Hydrolase</keyword>
<comment type="caution">
    <text evidence="3">The sequence shown here is derived from an EMBL/GenBank/DDBJ whole genome shotgun (WGS) entry which is preliminary data.</text>
</comment>
<dbReference type="GO" id="GO:0016887">
    <property type="term" value="F:ATP hydrolysis activity"/>
    <property type="evidence" value="ECO:0007669"/>
    <property type="project" value="RHEA"/>
</dbReference>
<keyword evidence="1" id="KW-0233">DNA recombination</keyword>
<dbReference type="PANTHER" id="PTHR10492:SF57">
    <property type="entry name" value="ATP-DEPENDENT DNA HELICASE"/>
    <property type="match status" value="1"/>
</dbReference>
<evidence type="ECO:0000313" key="4">
    <source>
        <dbReference type="Proteomes" id="UP000499080"/>
    </source>
</evidence>
<proteinExistence type="inferred from homology"/>
<sequence length="100" mass="11151">MSHKAAFEALDVMLKDIRHNNNIMGDITIMLTGVFRQALPVTPRRTRAEEMHVFLKSSNLSNGIQRFGLTTNMRVYFNGDPSAQQFADNLLGNGAISPDN</sequence>
<evidence type="ECO:0000256" key="1">
    <source>
        <dbReference type="RuleBase" id="RU363044"/>
    </source>
</evidence>
<keyword evidence="1" id="KW-0547">Nucleotide-binding</keyword>
<dbReference type="GO" id="GO:0043139">
    <property type="term" value="F:5'-3' DNA helicase activity"/>
    <property type="evidence" value="ECO:0007669"/>
    <property type="project" value="UniProtKB-EC"/>
</dbReference>
<gene>
    <name evidence="3" type="ORF">AVEN_60200_1</name>
</gene>
<dbReference type="GO" id="GO:0005524">
    <property type="term" value="F:ATP binding"/>
    <property type="evidence" value="ECO:0007669"/>
    <property type="project" value="UniProtKB-KW"/>
</dbReference>
<comment type="similarity">
    <text evidence="1">Belongs to the helicase family.</text>
</comment>
<dbReference type="EC" id="5.6.2.3" evidence="1"/>
<protein>
    <recommendedName>
        <fullName evidence="1">ATP-dependent DNA helicase</fullName>
        <ecNumber evidence="1">5.6.2.3</ecNumber>
    </recommendedName>
</protein>
<keyword evidence="1" id="KW-0234">DNA repair</keyword>